<sequence length="163" mass="18458">MIPVAELHPAFAPLAAVLAHRHRLDPQDLEQEVWLRVLERAADGTLPRDRVSWVRALTVQLTVQHTARSPQPHRSVRPVPSAEEQLLTAYRHRAVRRALARLPGRCPELLTALSESPELTYQQLAERLCLPRGSIGPIRSRCLGCLRALLYSHRPERPSETGW</sequence>
<comment type="caution">
    <text evidence="1">The sequence shown here is derived from an EMBL/GenBank/DDBJ whole genome shotgun (WGS) entry which is preliminary data.</text>
</comment>
<protein>
    <submittedName>
        <fullName evidence="1">Sigma-70 family RNA polymerase sigma factor</fullName>
    </submittedName>
</protein>
<proteinExistence type="predicted"/>
<name>A0ABN3E4W2_9ACTN</name>
<dbReference type="InterPro" id="IPR013324">
    <property type="entry name" value="RNA_pol_sigma_r3/r4-like"/>
</dbReference>
<dbReference type="InterPro" id="IPR036388">
    <property type="entry name" value="WH-like_DNA-bd_sf"/>
</dbReference>
<evidence type="ECO:0000313" key="2">
    <source>
        <dbReference type="Proteomes" id="UP001500305"/>
    </source>
</evidence>
<reference evidence="1 2" key="1">
    <citation type="journal article" date="2019" name="Int. J. Syst. Evol. Microbiol.">
        <title>The Global Catalogue of Microorganisms (GCM) 10K type strain sequencing project: providing services to taxonomists for standard genome sequencing and annotation.</title>
        <authorList>
            <consortium name="The Broad Institute Genomics Platform"/>
            <consortium name="The Broad Institute Genome Sequencing Center for Infectious Disease"/>
            <person name="Wu L."/>
            <person name="Ma J."/>
        </authorList>
    </citation>
    <scope>NUCLEOTIDE SEQUENCE [LARGE SCALE GENOMIC DNA]</scope>
    <source>
        <strain evidence="1 2">JCM 7356</strain>
    </source>
</reference>
<keyword evidence="2" id="KW-1185">Reference proteome</keyword>
<dbReference type="Gene3D" id="1.10.10.10">
    <property type="entry name" value="Winged helix-like DNA-binding domain superfamily/Winged helix DNA-binding domain"/>
    <property type="match status" value="1"/>
</dbReference>
<accession>A0ABN3E4W2</accession>
<dbReference type="RefSeq" id="WP_344637134.1">
    <property type="nucleotide sequence ID" value="NZ_BAAATR010000013.1"/>
</dbReference>
<dbReference type="SUPFAM" id="SSF88659">
    <property type="entry name" value="Sigma3 and sigma4 domains of RNA polymerase sigma factors"/>
    <property type="match status" value="1"/>
</dbReference>
<evidence type="ECO:0000313" key="1">
    <source>
        <dbReference type="EMBL" id="GAA2247969.1"/>
    </source>
</evidence>
<gene>
    <name evidence="1" type="ORF">GCM10010430_32890</name>
</gene>
<dbReference type="EMBL" id="BAAATR010000013">
    <property type="protein sequence ID" value="GAA2247969.1"/>
    <property type="molecule type" value="Genomic_DNA"/>
</dbReference>
<dbReference type="Proteomes" id="UP001500305">
    <property type="component" value="Unassembled WGS sequence"/>
</dbReference>
<organism evidence="1 2">
    <name type="scientific">Kitasatospora cystarginea</name>
    <dbReference type="NCBI Taxonomy" id="58350"/>
    <lineage>
        <taxon>Bacteria</taxon>
        <taxon>Bacillati</taxon>
        <taxon>Actinomycetota</taxon>
        <taxon>Actinomycetes</taxon>
        <taxon>Kitasatosporales</taxon>
        <taxon>Streptomycetaceae</taxon>
        <taxon>Kitasatospora</taxon>
    </lineage>
</organism>